<protein>
    <submittedName>
        <fullName evidence="3">Uncharacterized protein</fullName>
    </submittedName>
</protein>
<dbReference type="Ensembl" id="ENSXETT00000047278">
    <property type="protein sequence ID" value="ENSXETP00000047278"/>
    <property type="gene ID" value="ENSXETG00000012633"/>
</dbReference>
<keyword evidence="1" id="KW-0597">Phosphoprotein</keyword>
<dbReference type="eggNOG" id="KOG4259">
    <property type="taxonomic scope" value="Eukaryota"/>
</dbReference>
<feature type="region of interest" description="Disordered" evidence="2">
    <location>
        <begin position="79"/>
        <end position="171"/>
    </location>
</feature>
<sequence>IGGLVPWLYTGRCLATQKRGLSDKEGVSYREDSHSTGSVTAVTQEEPDDKSADTNAEKKLVKISSSVSEADRLQKRAERFNVPASVDNQKAARATTSVKKGQITDAKSSVSMDKLRAQRFGLSVSPVSKQSEDDEKLKKRKKRSGIVTSSVSVTDDTEAKKRKRAERLGLV</sequence>
<dbReference type="AlphaFoldDB" id="F6T4P5"/>
<reference evidence="3" key="1">
    <citation type="journal article" date="2010" name="Science">
        <title>The genome of the Western clawed frog Xenopus tropicalis.</title>
        <authorList>
            <person name="Hellsten U."/>
            <person name="Harland R.M."/>
            <person name="Gilchrist M.J."/>
            <person name="Hendrix D."/>
            <person name="Jurka J."/>
            <person name="Kapitonov V."/>
            <person name="Ovcharenko I."/>
            <person name="Putnam N.H."/>
            <person name="Shu S."/>
            <person name="Taher L."/>
            <person name="Blitz I.L."/>
            <person name="Blumberg B."/>
            <person name="Dichmann D.S."/>
            <person name="Dubchak I."/>
            <person name="Amaya E."/>
            <person name="Detter J.C."/>
            <person name="Fletcher R."/>
            <person name="Gerhard D.S."/>
            <person name="Goodstein D."/>
            <person name="Graves T."/>
            <person name="Grigoriev I.V."/>
            <person name="Grimwood J."/>
            <person name="Kawashima T."/>
            <person name="Lindquist E."/>
            <person name="Lucas S.M."/>
            <person name="Mead P.E."/>
            <person name="Mitros T."/>
            <person name="Ogino H."/>
            <person name="Ohta Y."/>
            <person name="Poliakov A.V."/>
            <person name="Pollet N."/>
            <person name="Robert J."/>
            <person name="Salamov A."/>
            <person name="Sater A.K."/>
            <person name="Schmutz J."/>
            <person name="Terry A."/>
            <person name="Vize P.D."/>
            <person name="Warren W.C."/>
            <person name="Wells D."/>
            <person name="Wills A."/>
            <person name="Wilson R.K."/>
            <person name="Zimmerman L.B."/>
            <person name="Zorn A.M."/>
            <person name="Grainger R."/>
            <person name="Grammer T."/>
            <person name="Khokha M.K."/>
            <person name="Richardson P.M."/>
            <person name="Rokhsar D.S."/>
        </authorList>
    </citation>
    <scope>NUCLEOTIDE SEQUENCE [LARGE SCALE GENOMIC DNA]</scope>
    <source>
        <strain evidence="3">Nigerian</strain>
    </source>
</reference>
<dbReference type="PANTHER" id="PTHR46551">
    <property type="entry name" value="SAP DOMAIN-CONTAINING RIBONUCLEOPROTEIN"/>
    <property type="match status" value="1"/>
</dbReference>
<dbReference type="HOGENOM" id="CLU_073926_1_0_1"/>
<accession>F6T4P5</accession>
<evidence type="ECO:0000313" key="3">
    <source>
        <dbReference type="Ensembl" id="ENSXETP00000047278"/>
    </source>
</evidence>
<name>F6T4P5_XENTR</name>
<dbReference type="GeneTree" id="ENSGT00390000002944"/>
<reference evidence="3" key="2">
    <citation type="submission" date="2011-07" db="UniProtKB">
        <authorList>
            <consortium name="Ensembl"/>
        </authorList>
    </citation>
    <scope>IDENTIFICATION</scope>
</reference>
<proteinExistence type="predicted"/>
<organism evidence="3">
    <name type="scientific">Xenopus tropicalis</name>
    <name type="common">Western clawed frog</name>
    <name type="synonym">Silurana tropicalis</name>
    <dbReference type="NCBI Taxonomy" id="8364"/>
    <lineage>
        <taxon>Eukaryota</taxon>
        <taxon>Metazoa</taxon>
        <taxon>Chordata</taxon>
        <taxon>Craniata</taxon>
        <taxon>Vertebrata</taxon>
        <taxon>Euteleostomi</taxon>
        <taxon>Amphibia</taxon>
        <taxon>Batrachia</taxon>
        <taxon>Anura</taxon>
        <taxon>Pipoidea</taxon>
        <taxon>Pipidae</taxon>
        <taxon>Xenopodinae</taxon>
        <taxon>Xenopus</taxon>
        <taxon>Silurana</taxon>
    </lineage>
</organism>
<feature type="compositionally biased region" description="Polar residues" evidence="2">
    <location>
        <begin position="94"/>
        <end position="111"/>
    </location>
</feature>
<dbReference type="InterPro" id="IPR052240">
    <property type="entry name" value="SAP_domain_ribonucleoprotein"/>
</dbReference>
<dbReference type="PANTHER" id="PTHR46551:SF1">
    <property type="entry name" value="SAP DOMAIN-CONTAINING RIBONUCLEOPROTEIN"/>
    <property type="match status" value="1"/>
</dbReference>
<evidence type="ECO:0000256" key="2">
    <source>
        <dbReference type="SAM" id="MobiDB-lite"/>
    </source>
</evidence>
<feature type="compositionally biased region" description="Basic and acidic residues" evidence="2">
    <location>
        <begin position="20"/>
        <end position="34"/>
    </location>
</feature>
<evidence type="ECO:0000256" key="1">
    <source>
        <dbReference type="ARBA" id="ARBA00022553"/>
    </source>
</evidence>
<dbReference type="InParanoid" id="F6T4P5"/>
<feature type="region of interest" description="Disordered" evidence="2">
    <location>
        <begin position="20"/>
        <end position="57"/>
    </location>
</feature>